<keyword evidence="1" id="KW-0805">Transcription regulation</keyword>
<evidence type="ECO:0000256" key="1">
    <source>
        <dbReference type="ARBA" id="ARBA00023015"/>
    </source>
</evidence>
<dbReference type="AlphaFoldDB" id="A0A1M6ZYU2"/>
<dbReference type="PROSITE" id="PS00041">
    <property type="entry name" value="HTH_ARAC_FAMILY_1"/>
    <property type="match status" value="1"/>
</dbReference>
<dbReference type="GO" id="GO:0043565">
    <property type="term" value="F:sequence-specific DNA binding"/>
    <property type="evidence" value="ECO:0007669"/>
    <property type="project" value="InterPro"/>
</dbReference>
<organism evidence="5 6">
    <name type="scientific">Pseudonocardia thermophila</name>
    <dbReference type="NCBI Taxonomy" id="1848"/>
    <lineage>
        <taxon>Bacteria</taxon>
        <taxon>Bacillati</taxon>
        <taxon>Actinomycetota</taxon>
        <taxon>Actinomycetes</taxon>
        <taxon>Pseudonocardiales</taxon>
        <taxon>Pseudonocardiaceae</taxon>
        <taxon>Pseudonocardia</taxon>
    </lineage>
</organism>
<dbReference type="Pfam" id="PF12833">
    <property type="entry name" value="HTH_18"/>
    <property type="match status" value="1"/>
</dbReference>
<dbReference type="SUPFAM" id="SSF46689">
    <property type="entry name" value="Homeodomain-like"/>
    <property type="match status" value="1"/>
</dbReference>
<dbReference type="GO" id="GO:0003700">
    <property type="term" value="F:DNA-binding transcription factor activity"/>
    <property type="evidence" value="ECO:0007669"/>
    <property type="project" value="InterPro"/>
</dbReference>
<proteinExistence type="predicted"/>
<dbReference type="InterPro" id="IPR050204">
    <property type="entry name" value="AraC_XylS_family_regulators"/>
</dbReference>
<protein>
    <submittedName>
        <fullName evidence="5">Transcriptional regulator, AraC family</fullName>
    </submittedName>
</protein>
<dbReference type="STRING" id="1848.SAMN05443637_12565"/>
<sequence>MMPTITVTTRARDEAQDACGRVYFPHRLTVLDPQSFGMSLSAIDLGRVRAGVLAYRGEVLLETAELETGYEVNVPLDGPLRTWTGHADVCATPQLAAVYRPDGRTTMRGWAGGGRLFGLRIERGVLEDTLADLIDRPVRAAAPLGATLDLSSGPGRQWWRLARVLMDAIEDPDGPLAAPVVARPLAHGLVVALLHAVDHPWRGLLAAPPRMPRASAVRDAVALIEAEPEAPWTVGVLARRVGVGSRALQDAFARHVGMPPMAYLRKVRLQRVHADLRAADPARTTVTDIALRWGFTHHGRFAAAYRARYGQLPSDTLAQD</sequence>
<dbReference type="OrthoDB" id="5464689at2"/>
<dbReference type="EMBL" id="FRAP01000025">
    <property type="protein sequence ID" value="SHL35576.1"/>
    <property type="molecule type" value="Genomic_DNA"/>
</dbReference>
<gene>
    <name evidence="5" type="ORF">SAMN05443637_12565</name>
</gene>
<evidence type="ECO:0000256" key="2">
    <source>
        <dbReference type="ARBA" id="ARBA00023125"/>
    </source>
</evidence>
<evidence type="ECO:0000256" key="3">
    <source>
        <dbReference type="ARBA" id="ARBA00023163"/>
    </source>
</evidence>
<evidence type="ECO:0000313" key="5">
    <source>
        <dbReference type="EMBL" id="SHL35576.1"/>
    </source>
</evidence>
<evidence type="ECO:0000313" key="6">
    <source>
        <dbReference type="Proteomes" id="UP000184363"/>
    </source>
</evidence>
<keyword evidence="2" id="KW-0238">DNA-binding</keyword>
<dbReference type="Gene3D" id="1.10.10.60">
    <property type="entry name" value="Homeodomain-like"/>
    <property type="match status" value="1"/>
</dbReference>
<dbReference type="InterPro" id="IPR018060">
    <property type="entry name" value="HTH_AraC"/>
</dbReference>
<dbReference type="Pfam" id="PF14525">
    <property type="entry name" value="AraC_binding_2"/>
    <property type="match status" value="1"/>
</dbReference>
<dbReference type="SMART" id="SM00342">
    <property type="entry name" value="HTH_ARAC"/>
    <property type="match status" value="1"/>
</dbReference>
<dbReference type="InterPro" id="IPR035418">
    <property type="entry name" value="AraC-bd_2"/>
</dbReference>
<dbReference type="PANTHER" id="PTHR46796">
    <property type="entry name" value="HTH-TYPE TRANSCRIPTIONAL ACTIVATOR RHAS-RELATED"/>
    <property type="match status" value="1"/>
</dbReference>
<feature type="domain" description="HTH araC/xylS-type" evidence="4">
    <location>
        <begin position="218"/>
        <end position="319"/>
    </location>
</feature>
<reference evidence="5 6" key="1">
    <citation type="submission" date="2016-11" db="EMBL/GenBank/DDBJ databases">
        <authorList>
            <person name="Jaros S."/>
            <person name="Januszkiewicz K."/>
            <person name="Wedrychowicz H."/>
        </authorList>
    </citation>
    <scope>NUCLEOTIDE SEQUENCE [LARGE SCALE GENOMIC DNA]</scope>
    <source>
        <strain evidence="5 6">DSM 43832</strain>
    </source>
</reference>
<keyword evidence="3" id="KW-0804">Transcription</keyword>
<name>A0A1M6ZYU2_PSETH</name>
<evidence type="ECO:0000259" key="4">
    <source>
        <dbReference type="PROSITE" id="PS01124"/>
    </source>
</evidence>
<dbReference type="InterPro" id="IPR018062">
    <property type="entry name" value="HTH_AraC-typ_CS"/>
</dbReference>
<dbReference type="InterPro" id="IPR009057">
    <property type="entry name" value="Homeodomain-like_sf"/>
</dbReference>
<accession>A0A1M6ZYU2</accession>
<dbReference type="Proteomes" id="UP000184363">
    <property type="component" value="Unassembled WGS sequence"/>
</dbReference>
<keyword evidence="6" id="KW-1185">Reference proteome</keyword>
<dbReference type="PROSITE" id="PS01124">
    <property type="entry name" value="HTH_ARAC_FAMILY_2"/>
    <property type="match status" value="1"/>
</dbReference>
<dbReference type="RefSeq" id="WP_159444973.1">
    <property type="nucleotide sequence ID" value="NZ_FRAP01000025.1"/>
</dbReference>
<dbReference type="PANTHER" id="PTHR46796:SF12">
    <property type="entry name" value="HTH-TYPE DNA-BINDING TRANSCRIPTIONAL ACTIVATOR EUTR"/>
    <property type="match status" value="1"/>
</dbReference>